<evidence type="ECO:0000313" key="4">
    <source>
        <dbReference type="Proteomes" id="UP001617669"/>
    </source>
</evidence>
<feature type="compositionally biased region" description="Basic and acidic residues" evidence="1">
    <location>
        <begin position="144"/>
        <end position="160"/>
    </location>
</feature>
<proteinExistence type="predicted"/>
<evidence type="ECO:0000256" key="1">
    <source>
        <dbReference type="SAM" id="MobiDB-lite"/>
    </source>
</evidence>
<dbReference type="Proteomes" id="UP001617669">
    <property type="component" value="Unassembled WGS sequence"/>
</dbReference>
<comment type="caution">
    <text evidence="3">The sequence shown here is derived from an EMBL/GenBank/DDBJ whole genome shotgun (WGS) entry which is preliminary data.</text>
</comment>
<feature type="signal peptide" evidence="2">
    <location>
        <begin position="1"/>
        <end position="19"/>
    </location>
</feature>
<reference evidence="3 4" key="1">
    <citation type="submission" date="2024-11" db="EMBL/GenBank/DDBJ databases">
        <authorList>
            <person name="Kaparullina E.N."/>
            <person name="Delegan Y.A."/>
            <person name="Doronina N.V."/>
        </authorList>
    </citation>
    <scope>NUCLEOTIDE SEQUENCE [LARGE SCALE GENOMIC DNA]</scope>
    <source>
        <strain evidence="3 4">7sh_L</strain>
    </source>
</reference>
<name>A0ABW8GIH7_9PROT</name>
<protein>
    <recommendedName>
        <fullName evidence="5">DUF3757 domain-containing protein</fullName>
    </recommendedName>
</protein>
<feature type="region of interest" description="Disordered" evidence="1">
    <location>
        <begin position="144"/>
        <end position="174"/>
    </location>
</feature>
<keyword evidence="2" id="KW-0732">Signal</keyword>
<feature type="chain" id="PRO_5047464194" description="DUF3757 domain-containing protein" evidence="2">
    <location>
        <begin position="20"/>
        <end position="174"/>
    </location>
</feature>
<evidence type="ECO:0008006" key="5">
    <source>
        <dbReference type="Google" id="ProtNLM"/>
    </source>
</evidence>
<organism evidence="3 4">
    <name type="scientific">Methylobacillus methanolivorans</name>
    <dbReference type="NCBI Taxonomy" id="1848927"/>
    <lineage>
        <taxon>Bacteria</taxon>
        <taxon>Pseudomonadati</taxon>
        <taxon>Pseudomonadota</taxon>
        <taxon>Betaproteobacteria</taxon>
        <taxon>Nitrosomonadales</taxon>
        <taxon>Methylophilaceae</taxon>
        <taxon>Methylobacillus</taxon>
    </lineage>
</organism>
<dbReference type="RefSeq" id="WP_400879101.1">
    <property type="nucleotide sequence ID" value="NZ_JBIWXY010000001.1"/>
</dbReference>
<accession>A0ABW8GIH7</accession>
<evidence type="ECO:0000256" key="2">
    <source>
        <dbReference type="SAM" id="SignalP"/>
    </source>
</evidence>
<keyword evidence="4" id="KW-1185">Reference proteome</keyword>
<dbReference type="EMBL" id="JBIWXY010000001">
    <property type="protein sequence ID" value="MFJ5445184.1"/>
    <property type="molecule type" value="Genomic_DNA"/>
</dbReference>
<sequence>MKKVIIVSAMLAFSSLAQAKPAFTGVNYTGLYECKGENSAIGAYDLVVALRLNRVSSHGKFGAYYYETETVNSTVYHGQAVVVGNRMAISFNIRDKKNNVDHSTGLATIKKVGKDRWSFRKEYFEPDDSGGSYGTEECVMKVLSPEEKQALEKKSQDKSPPKPAATTPRSSKAQ</sequence>
<evidence type="ECO:0000313" key="3">
    <source>
        <dbReference type="EMBL" id="MFJ5445184.1"/>
    </source>
</evidence>
<gene>
    <name evidence="3" type="ORF">ACIKP9_02970</name>
</gene>